<feature type="transmembrane region" description="Helical" evidence="1">
    <location>
        <begin position="101"/>
        <end position="124"/>
    </location>
</feature>
<protein>
    <submittedName>
        <fullName evidence="2">Uncharacterized protein</fullName>
    </submittedName>
</protein>
<dbReference type="PANTHER" id="PTHR35041">
    <property type="entry name" value="MEDIATOR OF RNA POLYMERASE II TRANSCRIPTION SUBUNIT 1"/>
    <property type="match status" value="1"/>
</dbReference>
<keyword evidence="1" id="KW-0472">Membrane</keyword>
<reference evidence="2 3" key="2">
    <citation type="journal article" date="2013" name="PLoS Genet.">
        <title>Comparative genome structure, secondary metabolite, and effector coding capacity across Cochliobolus pathogens.</title>
        <authorList>
            <person name="Condon B.J."/>
            <person name="Leng Y."/>
            <person name="Wu D."/>
            <person name="Bushley K.E."/>
            <person name="Ohm R.A."/>
            <person name="Otillar R."/>
            <person name="Martin J."/>
            <person name="Schackwitz W."/>
            <person name="Grimwood J."/>
            <person name="MohdZainudin N."/>
            <person name="Xue C."/>
            <person name="Wang R."/>
            <person name="Manning V.A."/>
            <person name="Dhillon B."/>
            <person name="Tu Z.J."/>
            <person name="Steffenson B.J."/>
            <person name="Salamov A."/>
            <person name="Sun H."/>
            <person name="Lowry S."/>
            <person name="LaButti K."/>
            <person name="Han J."/>
            <person name="Copeland A."/>
            <person name="Lindquist E."/>
            <person name="Barry K."/>
            <person name="Schmutz J."/>
            <person name="Baker S.E."/>
            <person name="Ciuffetti L.M."/>
            <person name="Grigoriev I.V."/>
            <person name="Zhong S."/>
            <person name="Turgeon B.G."/>
        </authorList>
    </citation>
    <scope>NUCLEOTIDE SEQUENCE [LARGE SCALE GENOMIC DNA]</scope>
    <source>
        <strain evidence="3">28A</strain>
    </source>
</reference>
<dbReference type="AlphaFoldDB" id="R0IZV7"/>
<sequence>MVFAFIMGIVLAFFQHILYTSLHHRQEADENKKFRLVLYGRLLAYLAKVAFGGCAILVFRQRLWRTFRERAFTVFSIDQLFGATEDPSLFANREAITNAPILVAIAVVFWLIPLATIIFSPGALTFGTYRHQETVHFKVPTINFSKESYKDWRHSVPMAGGGTKKSMIYSNTTDKQAKNPGWFDYYDQPSAELVRVAYLLAYSNMYHPNVRLNARRNACRGAYNCTYTQSFIAPSYRCEEISETNRLRELGAPFNLSKIAPLGPAAYYAEVGAGDYKQPQLSEFQKGTGGIPLGEAPESLGVFKSEPVLWIGYAVNSTERLSPDDPLAARWTFRYDAHILRCVHMVANYTTKWNFTEPMFNSTTTREHLYPIINTTLTRGIYGMTNSTLDPTPAENYISPRGDVALYKKTAAYHAMGEMFRRFLSGHVDVEPPIPGPFYTQVYSHVTKTRMTQTNGEPKKELKSEIEGFYSDMVLSLLSAPEMLVVDEEETKVERSQLQSSFVYVPLRLLMCYVPVVLVTVVILIFGLVTIWQDGTTFSTGFSRILVTTRNTTLDHISRGACLGNDPFPMELMHTKLQFGVLADGSDPEHTRDHYQGHGFQNVAHCAFGVASEIGPIVRGAHYAGLRRRETRHSDESDLMVKT</sequence>
<keyword evidence="1" id="KW-0812">Transmembrane</keyword>
<dbReference type="OrthoDB" id="5340195at2759"/>
<dbReference type="HOGENOM" id="CLU_008809_0_0_1"/>
<dbReference type="EMBL" id="KB908493">
    <property type="protein sequence ID" value="EOA90275.1"/>
    <property type="molecule type" value="Genomic_DNA"/>
</dbReference>
<dbReference type="RefSeq" id="XP_008022156.1">
    <property type="nucleotide sequence ID" value="XM_008023965.1"/>
</dbReference>
<dbReference type="Proteomes" id="UP000016935">
    <property type="component" value="Unassembled WGS sequence"/>
</dbReference>
<evidence type="ECO:0000313" key="3">
    <source>
        <dbReference type="Proteomes" id="UP000016935"/>
    </source>
</evidence>
<keyword evidence="3" id="KW-1185">Reference proteome</keyword>
<dbReference type="STRING" id="671987.R0IZV7"/>
<evidence type="ECO:0000256" key="1">
    <source>
        <dbReference type="SAM" id="Phobius"/>
    </source>
</evidence>
<gene>
    <name evidence="2" type="ORF">SETTUDRAFT_102650</name>
</gene>
<feature type="transmembrane region" description="Helical" evidence="1">
    <location>
        <begin position="507"/>
        <end position="532"/>
    </location>
</feature>
<dbReference type="GeneID" id="19394937"/>
<accession>R0IZV7</accession>
<feature type="transmembrane region" description="Helical" evidence="1">
    <location>
        <begin position="38"/>
        <end position="59"/>
    </location>
</feature>
<dbReference type="eggNOG" id="ENOG502RX75">
    <property type="taxonomic scope" value="Eukaryota"/>
</dbReference>
<name>R0IZV7_EXST2</name>
<organism evidence="2 3">
    <name type="scientific">Exserohilum turcicum (strain 28A)</name>
    <name type="common">Northern leaf blight fungus</name>
    <name type="synonym">Setosphaeria turcica</name>
    <dbReference type="NCBI Taxonomy" id="671987"/>
    <lineage>
        <taxon>Eukaryota</taxon>
        <taxon>Fungi</taxon>
        <taxon>Dikarya</taxon>
        <taxon>Ascomycota</taxon>
        <taxon>Pezizomycotina</taxon>
        <taxon>Dothideomycetes</taxon>
        <taxon>Pleosporomycetidae</taxon>
        <taxon>Pleosporales</taxon>
        <taxon>Pleosporineae</taxon>
        <taxon>Pleosporaceae</taxon>
        <taxon>Exserohilum</taxon>
    </lineage>
</organism>
<evidence type="ECO:0000313" key="2">
    <source>
        <dbReference type="EMBL" id="EOA90275.1"/>
    </source>
</evidence>
<keyword evidence="1" id="KW-1133">Transmembrane helix</keyword>
<dbReference type="PANTHER" id="PTHR35041:SF3">
    <property type="entry name" value="FORMYLMETHIONINE DEFORMYLASE-LIKE PROTEIN"/>
    <property type="match status" value="1"/>
</dbReference>
<proteinExistence type="predicted"/>
<reference evidence="2 3" key="1">
    <citation type="journal article" date="2012" name="PLoS Pathog.">
        <title>Diverse lifestyles and strategies of plant pathogenesis encoded in the genomes of eighteen Dothideomycetes fungi.</title>
        <authorList>
            <person name="Ohm R.A."/>
            <person name="Feau N."/>
            <person name="Henrissat B."/>
            <person name="Schoch C.L."/>
            <person name="Horwitz B.A."/>
            <person name="Barry K.W."/>
            <person name="Condon B.J."/>
            <person name="Copeland A.C."/>
            <person name="Dhillon B."/>
            <person name="Glaser F."/>
            <person name="Hesse C.N."/>
            <person name="Kosti I."/>
            <person name="LaButti K."/>
            <person name="Lindquist E.A."/>
            <person name="Lucas S."/>
            <person name="Salamov A.A."/>
            <person name="Bradshaw R.E."/>
            <person name="Ciuffetti L."/>
            <person name="Hamelin R.C."/>
            <person name="Kema G.H.J."/>
            <person name="Lawrence C."/>
            <person name="Scott J.A."/>
            <person name="Spatafora J.W."/>
            <person name="Turgeon B.G."/>
            <person name="de Wit P.J.G.M."/>
            <person name="Zhong S."/>
            <person name="Goodwin S.B."/>
            <person name="Grigoriev I.V."/>
        </authorList>
    </citation>
    <scope>NUCLEOTIDE SEQUENCE [LARGE SCALE GENOMIC DNA]</scope>
    <source>
        <strain evidence="3">28A</strain>
    </source>
</reference>